<evidence type="ECO:0000313" key="1">
    <source>
        <dbReference type="EMBL" id="GER26268.1"/>
    </source>
</evidence>
<proteinExistence type="predicted"/>
<comment type="caution">
    <text evidence="1">The sequence shown here is derived from an EMBL/GenBank/DDBJ whole genome shotgun (WGS) entry which is preliminary data.</text>
</comment>
<feature type="non-terminal residue" evidence="1">
    <location>
        <position position="1"/>
    </location>
</feature>
<protein>
    <submittedName>
        <fullName evidence="1">Beta-glucan-binding protein</fullName>
    </submittedName>
</protein>
<dbReference type="Proteomes" id="UP000325081">
    <property type="component" value="Unassembled WGS sequence"/>
</dbReference>
<gene>
    <name evidence="1" type="ORF">STAS_01913</name>
</gene>
<keyword evidence="2" id="KW-1185">Reference proteome</keyword>
<dbReference type="EMBL" id="BKCP01001002">
    <property type="protein sequence ID" value="GER26268.1"/>
    <property type="molecule type" value="Genomic_DNA"/>
</dbReference>
<accession>A0A5A7P1B8</accession>
<name>A0A5A7P1B8_STRAF</name>
<dbReference type="OrthoDB" id="4473401at2759"/>
<reference evidence="2" key="1">
    <citation type="journal article" date="2019" name="Curr. Biol.">
        <title>Genome Sequence of Striga asiatica Provides Insight into the Evolution of Plant Parasitism.</title>
        <authorList>
            <person name="Yoshida S."/>
            <person name="Kim S."/>
            <person name="Wafula E.K."/>
            <person name="Tanskanen J."/>
            <person name="Kim Y.M."/>
            <person name="Honaas L."/>
            <person name="Yang Z."/>
            <person name="Spallek T."/>
            <person name="Conn C.E."/>
            <person name="Ichihashi Y."/>
            <person name="Cheong K."/>
            <person name="Cui S."/>
            <person name="Der J.P."/>
            <person name="Gundlach H."/>
            <person name="Jiao Y."/>
            <person name="Hori C."/>
            <person name="Ishida J.K."/>
            <person name="Kasahara H."/>
            <person name="Kiba T."/>
            <person name="Kim M.S."/>
            <person name="Koo N."/>
            <person name="Laohavisit A."/>
            <person name="Lee Y.H."/>
            <person name="Lumba S."/>
            <person name="McCourt P."/>
            <person name="Mortimer J.C."/>
            <person name="Mutuku J.M."/>
            <person name="Nomura T."/>
            <person name="Sasaki-Sekimoto Y."/>
            <person name="Seto Y."/>
            <person name="Wang Y."/>
            <person name="Wakatake T."/>
            <person name="Sakakibara H."/>
            <person name="Demura T."/>
            <person name="Yamaguchi S."/>
            <person name="Yoneyama K."/>
            <person name="Manabe R.I."/>
            <person name="Nelson D.C."/>
            <person name="Schulman A.H."/>
            <person name="Timko M.P."/>
            <person name="dePamphilis C.W."/>
            <person name="Choi D."/>
            <person name="Shirasu K."/>
        </authorList>
    </citation>
    <scope>NUCLEOTIDE SEQUENCE [LARGE SCALE GENOMIC DNA]</scope>
    <source>
        <strain evidence="2">cv. UVA1</strain>
    </source>
</reference>
<organism evidence="1 2">
    <name type="scientific">Striga asiatica</name>
    <name type="common">Asiatic witchweed</name>
    <name type="synonym">Buchnera asiatica</name>
    <dbReference type="NCBI Taxonomy" id="4170"/>
    <lineage>
        <taxon>Eukaryota</taxon>
        <taxon>Viridiplantae</taxon>
        <taxon>Streptophyta</taxon>
        <taxon>Embryophyta</taxon>
        <taxon>Tracheophyta</taxon>
        <taxon>Spermatophyta</taxon>
        <taxon>Magnoliopsida</taxon>
        <taxon>eudicotyledons</taxon>
        <taxon>Gunneridae</taxon>
        <taxon>Pentapetalae</taxon>
        <taxon>asterids</taxon>
        <taxon>lamiids</taxon>
        <taxon>Lamiales</taxon>
        <taxon>Orobanchaceae</taxon>
        <taxon>Buchnereae</taxon>
        <taxon>Striga</taxon>
    </lineage>
</organism>
<dbReference type="Gene3D" id="2.70.98.30">
    <property type="entry name" value="Golgi alpha-mannosidase II, domain 4"/>
    <property type="match status" value="1"/>
</dbReference>
<sequence length="112" mass="12983">NVKIRHKVQLSISTNHTIRALILNADLTKYKIKLNNSQTWLLYGQKQHLQLYRVFRADPNSRTTRPEIRIRSGFVQLQVPQSTTDDRMKVGDLLILAHALHGRILSEENVKT</sequence>
<dbReference type="AlphaFoldDB" id="A0A5A7P1B8"/>
<evidence type="ECO:0000313" key="2">
    <source>
        <dbReference type="Proteomes" id="UP000325081"/>
    </source>
</evidence>